<evidence type="ECO:0000256" key="1">
    <source>
        <dbReference type="ARBA" id="ARBA00004196"/>
    </source>
</evidence>
<evidence type="ECO:0000313" key="4">
    <source>
        <dbReference type="EMBL" id="MFC4410636.1"/>
    </source>
</evidence>
<dbReference type="Gene3D" id="2.40.50.100">
    <property type="match status" value="1"/>
</dbReference>
<organism evidence="4 5">
    <name type="scientific">Chungangia koreensis</name>
    <dbReference type="NCBI Taxonomy" id="752657"/>
    <lineage>
        <taxon>Bacteria</taxon>
        <taxon>Bacillati</taxon>
        <taxon>Bacillota</taxon>
        <taxon>Bacilli</taxon>
        <taxon>Lactobacillales</taxon>
        <taxon>Chungangia</taxon>
    </lineage>
</organism>
<comment type="caution">
    <text evidence="4">The sequence shown here is derived from an EMBL/GenBank/DDBJ whole genome shotgun (WGS) entry which is preliminary data.</text>
</comment>
<evidence type="ECO:0000256" key="2">
    <source>
        <dbReference type="ARBA" id="ARBA00023054"/>
    </source>
</evidence>
<name>A0ABV8X4D4_9LACT</name>
<feature type="compositionally biased region" description="Polar residues" evidence="3">
    <location>
        <begin position="117"/>
        <end position="126"/>
    </location>
</feature>
<evidence type="ECO:0000256" key="3">
    <source>
        <dbReference type="SAM" id="MobiDB-lite"/>
    </source>
</evidence>
<sequence length="427" mass="47309">MSKLGNIAVAILITCFIAANAILLFSEKSVITKTVYVDDYERLTAGNYTEELPKEGLVAPLNSYFVYVADDENVEEWLVKEGDAVTMGQEIASLNTARSDEQRAVWEADRQALMSQENDLESQISGLESDRSRAASNNRTSADTTESVGTGDAQTDVNVDVDVNVADEGAYAAAISELEKELGHVQRQIAVLDAQLQQDESNSAVLSPVDGVVAKIHPLGEQLAVEIFSTERNILTFAVGEQWQDIKPQSRVLIQADGMEKVVEGTVQSVSQVPSTDDEWVAAYQKIAKDQEENPLAYYEVRVLPNESIEALPFANNANVSIIVNEAEDAISVKAEWLDDRFKESAVATIVNEDGYAVRKGVLSPFDYKDRAVIVEGLELGDLAIDHDQVDDYTYAPAVFFPMPSEMPEWSSWKSFGWENYFKYLWY</sequence>
<dbReference type="EMBL" id="JBHSEC010000019">
    <property type="protein sequence ID" value="MFC4410636.1"/>
    <property type="molecule type" value="Genomic_DNA"/>
</dbReference>
<dbReference type="RefSeq" id="WP_378154701.1">
    <property type="nucleotide sequence ID" value="NZ_JBHSEC010000019.1"/>
</dbReference>
<comment type="subcellular location">
    <subcellularLocation>
        <location evidence="1">Cell envelope</location>
    </subcellularLocation>
</comment>
<feature type="compositionally biased region" description="Polar residues" evidence="3">
    <location>
        <begin position="134"/>
        <end position="155"/>
    </location>
</feature>
<feature type="region of interest" description="Disordered" evidence="3">
    <location>
        <begin position="117"/>
        <end position="155"/>
    </location>
</feature>
<gene>
    <name evidence="4" type="ORF">ACFOZY_09450</name>
</gene>
<dbReference type="InterPro" id="IPR050465">
    <property type="entry name" value="UPF0194_transport"/>
</dbReference>
<keyword evidence="5" id="KW-1185">Reference proteome</keyword>
<evidence type="ECO:0008006" key="6">
    <source>
        <dbReference type="Google" id="ProtNLM"/>
    </source>
</evidence>
<dbReference type="PANTHER" id="PTHR32347">
    <property type="entry name" value="EFFLUX SYSTEM COMPONENT YKNX-RELATED"/>
    <property type="match status" value="1"/>
</dbReference>
<accession>A0ABV8X4D4</accession>
<evidence type="ECO:0000313" key="5">
    <source>
        <dbReference type="Proteomes" id="UP001595817"/>
    </source>
</evidence>
<reference evidence="5" key="1">
    <citation type="journal article" date="2019" name="Int. J. Syst. Evol. Microbiol.">
        <title>The Global Catalogue of Microorganisms (GCM) 10K type strain sequencing project: providing services to taxonomists for standard genome sequencing and annotation.</title>
        <authorList>
            <consortium name="The Broad Institute Genomics Platform"/>
            <consortium name="The Broad Institute Genome Sequencing Center for Infectious Disease"/>
            <person name="Wu L."/>
            <person name="Ma J."/>
        </authorList>
    </citation>
    <scope>NUCLEOTIDE SEQUENCE [LARGE SCALE GENOMIC DNA]</scope>
    <source>
        <strain evidence="5">CCUG 59778</strain>
    </source>
</reference>
<dbReference type="PANTHER" id="PTHR32347:SF23">
    <property type="entry name" value="BLL5650 PROTEIN"/>
    <property type="match status" value="1"/>
</dbReference>
<proteinExistence type="predicted"/>
<keyword evidence="2" id="KW-0175">Coiled coil</keyword>
<protein>
    <recommendedName>
        <fullName evidence="6">HlyD family secretion protein</fullName>
    </recommendedName>
</protein>
<dbReference type="Proteomes" id="UP001595817">
    <property type="component" value="Unassembled WGS sequence"/>
</dbReference>